<gene>
    <name evidence="1" type="ORF">BACI348_40183</name>
</gene>
<dbReference type="EMBL" id="CABWLH010000009">
    <property type="protein sequence ID" value="VXB21141.1"/>
    <property type="molecule type" value="Genomic_DNA"/>
</dbReference>
<reference evidence="1 2" key="1">
    <citation type="submission" date="2019-10" db="EMBL/GenBank/DDBJ databases">
        <authorList>
            <person name="Karimi E."/>
        </authorList>
    </citation>
    <scope>NUCLEOTIDE SEQUENCE [LARGE SCALE GENOMIC DNA]</scope>
    <source>
        <strain evidence="1">Bacillus sp. 348</strain>
    </source>
</reference>
<dbReference type="Proteomes" id="UP000433089">
    <property type="component" value="Unassembled WGS sequence"/>
</dbReference>
<evidence type="ECO:0000313" key="1">
    <source>
        <dbReference type="EMBL" id="VXB21141.1"/>
    </source>
</evidence>
<dbReference type="AlphaFoldDB" id="A0A653NUK4"/>
<sequence length="59" mass="6350">MNLNRDIHTNHLVLVIQIAVTGSLVGEDAVSHIAAKKAIKAIVLRKAIALKKVAAQRKV</sequence>
<accession>A0A653NUK4</accession>
<organism evidence="1 2">
    <name type="scientific">Bacillus altitudinis</name>
    <dbReference type="NCBI Taxonomy" id="293387"/>
    <lineage>
        <taxon>Bacteria</taxon>
        <taxon>Bacillati</taxon>
        <taxon>Bacillota</taxon>
        <taxon>Bacilli</taxon>
        <taxon>Bacillales</taxon>
        <taxon>Bacillaceae</taxon>
        <taxon>Bacillus</taxon>
    </lineage>
</organism>
<proteinExistence type="predicted"/>
<evidence type="ECO:0000313" key="2">
    <source>
        <dbReference type="Proteomes" id="UP000433089"/>
    </source>
</evidence>
<name>A0A653NUK4_BACAB</name>
<protein>
    <submittedName>
        <fullName evidence="1">Uncharacterized protein</fullName>
    </submittedName>
</protein>